<dbReference type="EMBL" id="AESD01000458">
    <property type="protein sequence ID" value="EHJ12178.1"/>
    <property type="molecule type" value="Genomic_DNA"/>
</dbReference>
<comment type="caution">
    <text evidence="6">The sequence shown here is derived from an EMBL/GenBank/DDBJ whole genome shotgun (WGS) entry which is preliminary data.</text>
</comment>
<organism evidence="6 7">
    <name type="scientific">Crocosphaera watsonii WH 0003</name>
    <dbReference type="NCBI Taxonomy" id="423471"/>
    <lineage>
        <taxon>Bacteria</taxon>
        <taxon>Bacillati</taxon>
        <taxon>Cyanobacteriota</taxon>
        <taxon>Cyanophyceae</taxon>
        <taxon>Oscillatoriophycideae</taxon>
        <taxon>Chroococcales</taxon>
        <taxon>Aphanothecaceae</taxon>
        <taxon>Crocosphaera</taxon>
    </lineage>
</organism>
<protein>
    <recommendedName>
        <fullName evidence="5">Translocation and assembly module TamB C-terminal domain-containing protein</fullName>
    </recommendedName>
</protein>
<gene>
    <name evidence="6" type="ORF">CWATWH0003_3116</name>
</gene>
<reference evidence="6 7" key="1">
    <citation type="journal article" date="2011" name="Front. Microbiol.">
        <title>Two Strains of Crocosphaera watsonii with Highly Conserved Genomes are Distinguished by Strain-Specific Features.</title>
        <authorList>
            <person name="Bench S.R."/>
            <person name="Ilikchyan I.N."/>
            <person name="Tripp H.J."/>
            <person name="Zehr J.P."/>
        </authorList>
    </citation>
    <scope>NUCLEOTIDE SEQUENCE [LARGE SCALE GENOMIC DNA]</scope>
    <source>
        <strain evidence="6 7">WH 0003</strain>
    </source>
</reference>
<evidence type="ECO:0000259" key="5">
    <source>
        <dbReference type="Pfam" id="PF04357"/>
    </source>
</evidence>
<keyword evidence="3" id="KW-1133">Transmembrane helix</keyword>
<feature type="domain" description="Translocation and assembly module TamB C-terminal" evidence="5">
    <location>
        <begin position="38"/>
        <end position="197"/>
    </location>
</feature>
<evidence type="ECO:0000313" key="7">
    <source>
        <dbReference type="Proteomes" id="UP000003477"/>
    </source>
</evidence>
<dbReference type="GO" id="GO:0005886">
    <property type="term" value="C:plasma membrane"/>
    <property type="evidence" value="ECO:0007669"/>
    <property type="project" value="InterPro"/>
</dbReference>
<evidence type="ECO:0000313" key="6">
    <source>
        <dbReference type="EMBL" id="EHJ12178.1"/>
    </source>
</evidence>
<keyword evidence="2" id="KW-0812">Transmembrane</keyword>
<evidence type="ECO:0000256" key="2">
    <source>
        <dbReference type="ARBA" id="ARBA00022692"/>
    </source>
</evidence>
<proteinExistence type="predicted"/>
<dbReference type="InterPro" id="IPR007452">
    <property type="entry name" value="TamB_C"/>
</dbReference>
<evidence type="ECO:0000256" key="3">
    <source>
        <dbReference type="ARBA" id="ARBA00022989"/>
    </source>
</evidence>
<dbReference type="Proteomes" id="UP000003477">
    <property type="component" value="Unassembled WGS sequence"/>
</dbReference>
<dbReference type="GO" id="GO:0009306">
    <property type="term" value="P:protein secretion"/>
    <property type="evidence" value="ECO:0007669"/>
    <property type="project" value="InterPro"/>
</dbReference>
<evidence type="ECO:0000256" key="4">
    <source>
        <dbReference type="ARBA" id="ARBA00023136"/>
    </source>
</evidence>
<dbReference type="PATRIC" id="fig|423471.3.peg.2931"/>
<name>G5J6L6_CROWT</name>
<comment type="subcellular location">
    <subcellularLocation>
        <location evidence="1">Membrane</location>
        <topology evidence="1">Single-pass membrane protein</topology>
    </subcellularLocation>
</comment>
<dbReference type="Pfam" id="PF04357">
    <property type="entry name" value="TamB"/>
    <property type="match status" value="1"/>
</dbReference>
<sequence length="197" mass="21126">MNIKLFASATETTQNTVNINPNSPEIPDTFSATKNSLETVRIKANVEGFASKITKRIQLSSQPKRSQQQIVTLLGGTFLNTLGTGETTLGLANLAGNAVLGTVQGAIGEALGLSEFRIFPTPLINKEDSLDTSNIGFAAEAGLDLTEDFSLSIQTIVNGDSPPKLGLQYRINESTVIRGSSNFSDDNRGSIQFEQRF</sequence>
<keyword evidence="4" id="KW-0472">Membrane</keyword>
<accession>G5J6L6</accession>
<evidence type="ECO:0000256" key="1">
    <source>
        <dbReference type="ARBA" id="ARBA00004167"/>
    </source>
</evidence>
<dbReference type="AlphaFoldDB" id="G5J6L6"/>